<evidence type="ECO:0000256" key="1">
    <source>
        <dbReference type="SAM" id="MobiDB-lite"/>
    </source>
</evidence>
<organism evidence="2 3">
    <name type="scientific">Byssochlamys spectabilis (strain No. 5 / NBRC 109023)</name>
    <name type="common">Paecilomyces variotii</name>
    <dbReference type="NCBI Taxonomy" id="1356009"/>
    <lineage>
        <taxon>Eukaryota</taxon>
        <taxon>Fungi</taxon>
        <taxon>Dikarya</taxon>
        <taxon>Ascomycota</taxon>
        <taxon>Pezizomycotina</taxon>
        <taxon>Eurotiomycetes</taxon>
        <taxon>Eurotiomycetidae</taxon>
        <taxon>Eurotiales</taxon>
        <taxon>Thermoascaceae</taxon>
        <taxon>Paecilomyces</taxon>
    </lineage>
</organism>
<accession>V5G6B9</accession>
<dbReference type="AlphaFoldDB" id="V5G6B9"/>
<evidence type="ECO:0000313" key="3">
    <source>
        <dbReference type="Proteomes" id="UP000018001"/>
    </source>
</evidence>
<dbReference type="InParanoid" id="V5G6B9"/>
<reference evidence="3" key="1">
    <citation type="journal article" date="2014" name="Genome Announc.">
        <title>Draft genome sequence of the formaldehyde-resistant fungus Byssochlamys spectabilis No. 5 (anamorph Paecilomyces variotii No. 5) (NBRC109023).</title>
        <authorList>
            <person name="Oka T."/>
            <person name="Ekino K."/>
            <person name="Fukuda K."/>
            <person name="Nomura Y."/>
        </authorList>
    </citation>
    <scope>NUCLEOTIDE SEQUENCE [LARGE SCALE GENOMIC DNA]</scope>
    <source>
        <strain evidence="3">No. 5 / NBRC 109023</strain>
    </source>
</reference>
<gene>
    <name evidence="2" type="ORF">PVAR5_6224</name>
</gene>
<feature type="region of interest" description="Disordered" evidence="1">
    <location>
        <begin position="48"/>
        <end position="74"/>
    </location>
</feature>
<feature type="compositionally biased region" description="Basic and acidic residues" evidence="1">
    <location>
        <begin position="53"/>
        <end position="74"/>
    </location>
</feature>
<name>V5G6B9_BYSSN</name>
<keyword evidence="3" id="KW-1185">Reference proteome</keyword>
<feature type="compositionally biased region" description="Basic and acidic residues" evidence="1">
    <location>
        <begin position="158"/>
        <end position="176"/>
    </location>
</feature>
<comment type="caution">
    <text evidence="2">The sequence shown here is derived from an EMBL/GenBank/DDBJ whole genome shotgun (WGS) entry which is preliminary data.</text>
</comment>
<dbReference type="HOGENOM" id="CLU_1234843_0_0_1"/>
<dbReference type="EMBL" id="BAUL01000205">
    <property type="protein sequence ID" value="GAD97546.1"/>
    <property type="molecule type" value="Genomic_DNA"/>
</dbReference>
<protein>
    <submittedName>
        <fullName evidence="2">Uncharacterized protein</fullName>
    </submittedName>
</protein>
<feature type="region of interest" description="Disordered" evidence="1">
    <location>
        <begin position="155"/>
        <end position="179"/>
    </location>
</feature>
<evidence type="ECO:0000313" key="2">
    <source>
        <dbReference type="EMBL" id="GAD97546.1"/>
    </source>
</evidence>
<dbReference type="Proteomes" id="UP000018001">
    <property type="component" value="Unassembled WGS sequence"/>
</dbReference>
<sequence length="224" mass="24971">MVDDDGREVVWAHNPMCFSTVDGRYRGNAAGAGDKALEGGRAAVRDVPISNYHELKPEPRGDTTNNKRPERRERGRLEYLGQWSARSSVAPAYGPILQQQRQKLSRKADGQRLLLTIEERLFCVDAERQIRLSPEHLGCLLLCCTEKIPFAHSTTHTTRAEGDIGQQEDHPDERGSGDGAMISLAANDRIISSPLTLDLIPNTNDVHDFGIRPASYLTSYFYLP</sequence>
<proteinExistence type="predicted"/>